<accession>A0A2T3IY16</accession>
<dbReference type="OrthoDB" id="5734478at2"/>
<dbReference type="AlphaFoldDB" id="A0A2T3IY16"/>
<evidence type="ECO:0000313" key="1">
    <source>
        <dbReference type="EMBL" id="PSU33413.1"/>
    </source>
</evidence>
<evidence type="ECO:0008006" key="3">
    <source>
        <dbReference type="Google" id="ProtNLM"/>
    </source>
</evidence>
<reference evidence="1 2" key="1">
    <citation type="submission" date="2018-03" db="EMBL/GenBank/DDBJ databases">
        <title>Whole genome sequencing of Histamine producing bacteria.</title>
        <authorList>
            <person name="Butler K."/>
        </authorList>
    </citation>
    <scope>NUCLEOTIDE SEQUENCE [LARGE SCALE GENOMIC DNA]</scope>
    <source>
        <strain evidence="1 2">JCM 13586</strain>
    </source>
</reference>
<organism evidence="1 2">
    <name type="scientific">Photobacterium lutimaris</name>
    <dbReference type="NCBI Taxonomy" id="388278"/>
    <lineage>
        <taxon>Bacteria</taxon>
        <taxon>Pseudomonadati</taxon>
        <taxon>Pseudomonadota</taxon>
        <taxon>Gammaproteobacteria</taxon>
        <taxon>Vibrionales</taxon>
        <taxon>Vibrionaceae</taxon>
        <taxon>Photobacterium</taxon>
    </lineage>
</organism>
<name>A0A2T3IY16_9GAMM</name>
<dbReference type="EMBL" id="PYMH01000006">
    <property type="protein sequence ID" value="PSU33413.1"/>
    <property type="molecule type" value="Genomic_DNA"/>
</dbReference>
<evidence type="ECO:0000313" key="2">
    <source>
        <dbReference type="Proteomes" id="UP000241222"/>
    </source>
</evidence>
<dbReference type="RefSeq" id="WP_107349621.1">
    <property type="nucleotide sequence ID" value="NZ_PYMH01000006.1"/>
</dbReference>
<dbReference type="Proteomes" id="UP000241222">
    <property type="component" value="Unassembled WGS sequence"/>
</dbReference>
<protein>
    <recommendedName>
        <fullName evidence="3">Restriction endonuclease</fullName>
    </recommendedName>
</protein>
<comment type="caution">
    <text evidence="1">The sequence shown here is derived from an EMBL/GenBank/DDBJ whole genome shotgun (WGS) entry which is preliminary data.</text>
</comment>
<gene>
    <name evidence="1" type="ORF">C9I99_14645</name>
</gene>
<keyword evidence="2" id="KW-1185">Reference proteome</keyword>
<sequence length="241" mass="28224">MEEEDLIEIIDRYVEVNGVQAAETTLLNRLAQIKKLRDVDTSRKHHLFKDEADLKMWFTENMSCDFHIRSEVCGYLNDQKVKIDFMLYPKEHLIDSGFVPEPFGVEVKYLPVNTRFTKKSSRALWQTVSYNHAKFTAKNGETYSPKFCVLFSNLSFKHEHEMLGKYERDAENDKMQWNGMLHLANHAGVGILQVRGSRKYFNGWVLRYAGGVYFSASFYDHQKRYEPSNLKLIDKTRVGNF</sequence>
<proteinExistence type="predicted"/>